<keyword evidence="1 4" id="KW-0808">Transferase</keyword>
<dbReference type="Proteomes" id="UP001430360">
    <property type="component" value="Unassembled WGS sequence"/>
</dbReference>
<dbReference type="SUPFAM" id="SSF55729">
    <property type="entry name" value="Acyl-CoA N-acyltransferases (Nat)"/>
    <property type="match status" value="1"/>
</dbReference>
<feature type="domain" description="N-acetyltransferase" evidence="3">
    <location>
        <begin position="7"/>
        <end position="155"/>
    </location>
</feature>
<keyword evidence="5" id="KW-1185">Reference proteome</keyword>
<dbReference type="InterPro" id="IPR016181">
    <property type="entry name" value="Acyl_CoA_acyltransferase"/>
</dbReference>
<proteinExistence type="predicted"/>
<sequence>MSAATPLVSRIATLDDLPAVLAMMRAFYSEGRLNFDEVATPRAVSALLSDPGCGALLLLGADGTDGYMALTRGFSLEQGGHHALLDELYIAPAARGRGLGAQALEIASTQARVWGVAVLRLEVHHHNPRAKALYLRADFVDGHRDMLALDLGTRP</sequence>
<evidence type="ECO:0000256" key="2">
    <source>
        <dbReference type="ARBA" id="ARBA00023315"/>
    </source>
</evidence>
<dbReference type="PROSITE" id="PS51186">
    <property type="entry name" value="GNAT"/>
    <property type="match status" value="1"/>
</dbReference>
<dbReference type="EC" id="2.3.1.-" evidence="4"/>
<dbReference type="Pfam" id="PF00583">
    <property type="entry name" value="Acetyltransf_1"/>
    <property type="match status" value="1"/>
</dbReference>
<comment type="caution">
    <text evidence="4">The sequence shown here is derived from an EMBL/GenBank/DDBJ whole genome shotgun (WGS) entry which is preliminary data.</text>
</comment>
<dbReference type="InterPro" id="IPR050832">
    <property type="entry name" value="Bact_Acetyltransf"/>
</dbReference>
<dbReference type="GO" id="GO:0016746">
    <property type="term" value="F:acyltransferase activity"/>
    <property type="evidence" value="ECO:0007669"/>
    <property type="project" value="UniProtKB-KW"/>
</dbReference>
<evidence type="ECO:0000313" key="5">
    <source>
        <dbReference type="Proteomes" id="UP001430360"/>
    </source>
</evidence>
<dbReference type="Gene3D" id="3.40.630.30">
    <property type="match status" value="1"/>
</dbReference>
<organism evidence="4 5">
    <name type="scientific">Luteimonas fraxinea</name>
    <dbReference type="NCBI Taxonomy" id="2901869"/>
    <lineage>
        <taxon>Bacteria</taxon>
        <taxon>Pseudomonadati</taxon>
        <taxon>Pseudomonadota</taxon>
        <taxon>Gammaproteobacteria</taxon>
        <taxon>Lysobacterales</taxon>
        <taxon>Lysobacteraceae</taxon>
        <taxon>Luteimonas</taxon>
    </lineage>
</organism>
<evidence type="ECO:0000259" key="3">
    <source>
        <dbReference type="PROSITE" id="PS51186"/>
    </source>
</evidence>
<dbReference type="CDD" id="cd04301">
    <property type="entry name" value="NAT_SF"/>
    <property type="match status" value="1"/>
</dbReference>
<evidence type="ECO:0000256" key="1">
    <source>
        <dbReference type="ARBA" id="ARBA00022679"/>
    </source>
</evidence>
<dbReference type="InterPro" id="IPR000182">
    <property type="entry name" value="GNAT_dom"/>
</dbReference>
<evidence type="ECO:0000313" key="4">
    <source>
        <dbReference type="EMBL" id="MCD9097017.1"/>
    </source>
</evidence>
<protein>
    <submittedName>
        <fullName evidence="4">GNAT family N-acetyltransferase</fullName>
        <ecNumber evidence="4">2.3.1.-</ecNumber>
    </submittedName>
</protein>
<name>A0ABS8UBX5_9GAMM</name>
<dbReference type="PANTHER" id="PTHR43877">
    <property type="entry name" value="AMINOALKYLPHOSPHONATE N-ACETYLTRANSFERASE-RELATED-RELATED"/>
    <property type="match status" value="1"/>
</dbReference>
<keyword evidence="2 4" id="KW-0012">Acyltransferase</keyword>
<dbReference type="EMBL" id="JAJQKU010000002">
    <property type="protein sequence ID" value="MCD9097017.1"/>
    <property type="molecule type" value="Genomic_DNA"/>
</dbReference>
<dbReference type="RefSeq" id="WP_232135951.1">
    <property type="nucleotide sequence ID" value="NZ_JAJQKU010000002.1"/>
</dbReference>
<gene>
    <name evidence="4" type="ORF">LTT95_08695</name>
</gene>
<reference evidence="4" key="1">
    <citation type="submission" date="2021-12" db="EMBL/GenBank/DDBJ databases">
        <authorList>
            <person name="Ulrich A."/>
        </authorList>
    </citation>
    <scope>NUCLEOTIDE SEQUENCE</scope>
    <source>
        <strain evidence="4">A1P009</strain>
    </source>
</reference>
<accession>A0ABS8UBX5</accession>
<reference evidence="4" key="2">
    <citation type="journal article" date="2022" name="Syst. Appl. Microbiol.">
        <title>Physiological and genomic characterisation of Luteimonas fraxinea sp. nov., a bacterial species associated with trees tolerant to ash dieback.</title>
        <authorList>
            <person name="Ulrich K."/>
            <person name="Becker R."/>
            <person name="Behrendt U."/>
            <person name="Kube M."/>
            <person name="Schneck V."/>
            <person name="Ulrich A."/>
        </authorList>
    </citation>
    <scope>NUCLEOTIDE SEQUENCE</scope>
    <source>
        <strain evidence="4">A1P009</strain>
    </source>
</reference>